<comment type="caution">
    <text evidence="2">The sequence shown here is derived from an EMBL/GenBank/DDBJ whole genome shotgun (WGS) entry which is preliminary data.</text>
</comment>
<evidence type="ECO:0000256" key="1">
    <source>
        <dbReference type="ARBA" id="ARBA00005254"/>
    </source>
</evidence>
<dbReference type="InterPro" id="IPR001753">
    <property type="entry name" value="Enoyl-CoA_hydra/iso"/>
</dbReference>
<evidence type="ECO:0000313" key="3">
    <source>
        <dbReference type="Proteomes" id="UP001172731"/>
    </source>
</evidence>
<name>A0ABT8FVQ5_9MICO</name>
<dbReference type="PANTHER" id="PTHR43459">
    <property type="entry name" value="ENOYL-COA HYDRATASE"/>
    <property type="match status" value="1"/>
</dbReference>
<dbReference type="PANTHER" id="PTHR43459:SF1">
    <property type="entry name" value="EG:BACN32G11.4 PROTEIN"/>
    <property type="match status" value="1"/>
</dbReference>
<dbReference type="InterPro" id="IPR029045">
    <property type="entry name" value="ClpP/crotonase-like_dom_sf"/>
</dbReference>
<dbReference type="RefSeq" id="WP_301135319.1">
    <property type="nucleotide sequence ID" value="NZ_BAAAUQ010000016.1"/>
</dbReference>
<organism evidence="2 3">
    <name type="scientific">Microbacterium aurantiacum</name>
    <dbReference type="NCBI Taxonomy" id="162393"/>
    <lineage>
        <taxon>Bacteria</taxon>
        <taxon>Bacillati</taxon>
        <taxon>Actinomycetota</taxon>
        <taxon>Actinomycetes</taxon>
        <taxon>Micrococcales</taxon>
        <taxon>Microbacteriaceae</taxon>
        <taxon>Microbacterium</taxon>
    </lineage>
</organism>
<keyword evidence="3" id="KW-1185">Reference proteome</keyword>
<dbReference type="Proteomes" id="UP001172731">
    <property type="component" value="Unassembled WGS sequence"/>
</dbReference>
<dbReference type="EMBL" id="JAHWXI010000018">
    <property type="protein sequence ID" value="MDN4465393.1"/>
    <property type="molecule type" value="Genomic_DNA"/>
</dbReference>
<dbReference type="SUPFAM" id="SSF52096">
    <property type="entry name" value="ClpP/crotonase"/>
    <property type="match status" value="1"/>
</dbReference>
<protein>
    <submittedName>
        <fullName evidence="2">Enoyl-CoA hydratase/isomerase family protein</fullName>
    </submittedName>
</protein>
<evidence type="ECO:0000313" key="2">
    <source>
        <dbReference type="EMBL" id="MDN4465393.1"/>
    </source>
</evidence>
<accession>A0ABT8FVQ5</accession>
<sequence length="265" mass="27804">MAEDAPAVLTTEQDGILTISFARPAAGNSLRASDREVVIDHLARAHREAAIRVVVIRAEGRHFCTGADVTGIAAADDPAVGYITRRIMGGAQQLIAAILDCDKPVISVVQGAAAGMGAHIAYASDFVVASTDAVFIESFILRGLTVDAGGAYLLPRMIGMQRAKELALLGDKLPATEAHTLGLVNRVVGADELDATAGELAARLAAGPTTAIALTKRLFNGSLDGDRASSFLAEGMSQELQSHSDDTREGIQSFIERRPAVFRGR</sequence>
<dbReference type="InterPro" id="IPR014748">
    <property type="entry name" value="Enoyl-CoA_hydra_C"/>
</dbReference>
<reference evidence="2" key="1">
    <citation type="submission" date="2021-06" db="EMBL/GenBank/DDBJ databases">
        <title>Genome-based taxonomic framework of Microbacterium strains isolated from marine environment, the description of four new species and reclassification of four preexisting species.</title>
        <authorList>
            <person name="Lee S.D."/>
            <person name="Kim S.-M."/>
            <person name="Byeon Y.-S."/>
            <person name="Yang H.L."/>
            <person name="Kim I.S."/>
        </authorList>
    </citation>
    <scope>NUCLEOTIDE SEQUENCE</scope>
    <source>
        <strain evidence="2">KACC 20510</strain>
    </source>
</reference>
<comment type="similarity">
    <text evidence="1">Belongs to the enoyl-CoA hydratase/isomerase family.</text>
</comment>
<proteinExistence type="inferred from homology"/>
<dbReference type="Gene3D" id="3.90.226.10">
    <property type="entry name" value="2-enoyl-CoA Hydratase, Chain A, domain 1"/>
    <property type="match status" value="1"/>
</dbReference>
<dbReference type="Gene3D" id="1.10.12.10">
    <property type="entry name" value="Lyase 2-enoyl-coa Hydratase, Chain A, domain 2"/>
    <property type="match status" value="1"/>
</dbReference>
<dbReference type="CDD" id="cd06558">
    <property type="entry name" value="crotonase-like"/>
    <property type="match status" value="1"/>
</dbReference>
<dbReference type="Pfam" id="PF00378">
    <property type="entry name" value="ECH_1"/>
    <property type="match status" value="1"/>
</dbReference>
<gene>
    <name evidence="2" type="ORF">KZC48_13445</name>
</gene>